<sequence length="845" mass="92858">MARFASQPLVAVLGPTNTGKTHLAVERMCGHSSGIIGFPLRLLAREVYDRVVAIKGEKSVALITGEEKIVPPEARYFLCTVESMPMERDVAFLAIDEAQLGADPERGHVFTDRLLRARGREETMILGSETLRPVLTRLLPEVEVINRPRFSTLSYAGAAKLSRLPPRSAIVAFSAEEVYAVAEMLRRMRGGAAVVMGALSPRTRNAQVAMFQAGEVDYLVATDAIGMGLNMDVAHVAFASLRKFDGKKVRRLGVSEMAQIAGRAGRHQRDGTFGTLSLEGAQGATFEEEEIEAIEGHRFPPLDHLFWRDGEPSTESLDELIADLERRPDEPMLRAAPLAVDLAVLKRMAEEPWVRERTARRPGMVKRLWGACGLPDFRRTGAEAHSRLVGRVFRHLSEETGHLPVQWFADELQRLDNMQGDVETLSDRLAGVRTWAYIAQRPDWLADPKHWAGRARSIEEALSDALHQRLTQRFVDRRTAVLMRDLGARGGELLPVKVAEDGTVTVDDEPIGHLIGFRFKTDHRARHGDMKRLLAAAERRLGDELASRARALAADGDEAFTLATDPGRPVAIFWRGDVVARLQHGRALTQPRVHLHRALDVLTPADRKGVETRLEAWLVASVAKQLSALSALAFAARDAERAAPLRALLAPLAEAGGVLPRHQVEAVVEALDRPLRQEAALLGLKIGTLDVYLPALIKPEAMRWRLALHAAQEDGVMPEMPSAGAASLATPKDAALCAAWERAGYRPLGAQMLRIDLVERLARIVHDARTGRAAFNPDPALATSLGLRSPSFAQLMLALGFRPIGAEDERSWVWRGKRAKPVRDVRPPRPGNAFAALAALQAIGR</sequence>
<dbReference type="PROSITE" id="PS51192">
    <property type="entry name" value="HELICASE_ATP_BIND_1"/>
    <property type="match status" value="1"/>
</dbReference>
<accession>A0ABY7TKK0</accession>
<dbReference type="Pfam" id="PF22527">
    <property type="entry name" value="DEXQc_Suv3"/>
    <property type="match status" value="1"/>
</dbReference>
<keyword evidence="2" id="KW-0378">Hydrolase</keyword>
<evidence type="ECO:0000259" key="6">
    <source>
        <dbReference type="PROSITE" id="PS51194"/>
    </source>
</evidence>
<keyword evidence="1" id="KW-0547">Nucleotide-binding</keyword>
<evidence type="ECO:0000313" key="7">
    <source>
        <dbReference type="EMBL" id="WCT73757.1"/>
    </source>
</evidence>
<feature type="domain" description="Helicase C-terminal" evidence="6">
    <location>
        <begin position="156"/>
        <end position="321"/>
    </location>
</feature>
<proteinExistence type="predicted"/>
<protein>
    <submittedName>
        <fullName evidence="7">Helicase-related protein</fullName>
    </submittedName>
</protein>
<dbReference type="InterPro" id="IPR050699">
    <property type="entry name" value="RNA-DNA_Helicase"/>
</dbReference>
<dbReference type="EMBL" id="CP117411">
    <property type="protein sequence ID" value="WCT73757.1"/>
    <property type="molecule type" value="Genomic_DNA"/>
</dbReference>
<keyword evidence="3 7" id="KW-0347">Helicase</keyword>
<dbReference type="PROSITE" id="PS51194">
    <property type="entry name" value="HELICASE_CTER"/>
    <property type="match status" value="1"/>
</dbReference>
<evidence type="ECO:0000256" key="1">
    <source>
        <dbReference type="ARBA" id="ARBA00022741"/>
    </source>
</evidence>
<dbReference type="InterPro" id="IPR001650">
    <property type="entry name" value="Helicase_C-like"/>
</dbReference>
<dbReference type="PANTHER" id="PTHR12131">
    <property type="entry name" value="ATP-DEPENDENT RNA AND DNA HELICASE"/>
    <property type="match status" value="1"/>
</dbReference>
<dbReference type="PANTHER" id="PTHR12131:SF1">
    <property type="entry name" value="ATP-DEPENDENT RNA HELICASE SUPV3L1, MITOCHONDRIAL-RELATED"/>
    <property type="match status" value="1"/>
</dbReference>
<evidence type="ECO:0000256" key="4">
    <source>
        <dbReference type="ARBA" id="ARBA00022840"/>
    </source>
</evidence>
<dbReference type="GO" id="GO:0004386">
    <property type="term" value="F:helicase activity"/>
    <property type="evidence" value="ECO:0007669"/>
    <property type="project" value="UniProtKB-KW"/>
</dbReference>
<dbReference type="Proteomes" id="UP001220395">
    <property type="component" value="Chromosome"/>
</dbReference>
<dbReference type="SUPFAM" id="SSF52540">
    <property type="entry name" value="P-loop containing nucleoside triphosphate hydrolases"/>
    <property type="match status" value="2"/>
</dbReference>
<keyword evidence="4" id="KW-0067">ATP-binding</keyword>
<keyword evidence="8" id="KW-1185">Reference proteome</keyword>
<evidence type="ECO:0000259" key="5">
    <source>
        <dbReference type="PROSITE" id="PS51192"/>
    </source>
</evidence>
<organism evidence="7 8">
    <name type="scientific">Sphingomonas naphthae</name>
    <dbReference type="NCBI Taxonomy" id="1813468"/>
    <lineage>
        <taxon>Bacteria</taxon>
        <taxon>Pseudomonadati</taxon>
        <taxon>Pseudomonadota</taxon>
        <taxon>Alphaproteobacteria</taxon>
        <taxon>Sphingomonadales</taxon>
        <taxon>Sphingomonadaceae</taxon>
        <taxon>Sphingomonas</taxon>
    </lineage>
</organism>
<evidence type="ECO:0000256" key="2">
    <source>
        <dbReference type="ARBA" id="ARBA00022801"/>
    </source>
</evidence>
<gene>
    <name evidence="7" type="ORF">PQ455_00560</name>
</gene>
<dbReference type="RefSeq" id="WP_273688245.1">
    <property type="nucleotide sequence ID" value="NZ_CP117411.1"/>
</dbReference>
<feature type="domain" description="Helicase ATP-binding" evidence="5">
    <location>
        <begin position="1"/>
        <end position="149"/>
    </location>
</feature>
<reference evidence="7 8" key="1">
    <citation type="submission" date="2023-02" db="EMBL/GenBank/DDBJ databases">
        <title>Genome sequence of Sphingomonas naphthae.</title>
        <authorList>
            <person name="Kim S."/>
            <person name="Heo J."/>
            <person name="Kwon S.-W."/>
        </authorList>
    </citation>
    <scope>NUCLEOTIDE SEQUENCE [LARGE SCALE GENOMIC DNA]</scope>
    <source>
        <strain evidence="7 8">KACC 18716</strain>
    </source>
</reference>
<dbReference type="Pfam" id="PF00271">
    <property type="entry name" value="Helicase_C"/>
    <property type="match status" value="1"/>
</dbReference>
<dbReference type="InterPro" id="IPR014001">
    <property type="entry name" value="Helicase_ATP-bd"/>
</dbReference>
<dbReference type="Gene3D" id="3.40.50.300">
    <property type="entry name" value="P-loop containing nucleotide triphosphate hydrolases"/>
    <property type="match status" value="2"/>
</dbReference>
<dbReference type="InterPro" id="IPR055206">
    <property type="entry name" value="DEXQc_SUV3"/>
</dbReference>
<evidence type="ECO:0000313" key="8">
    <source>
        <dbReference type="Proteomes" id="UP001220395"/>
    </source>
</evidence>
<evidence type="ECO:0000256" key="3">
    <source>
        <dbReference type="ARBA" id="ARBA00022806"/>
    </source>
</evidence>
<dbReference type="InterPro" id="IPR027417">
    <property type="entry name" value="P-loop_NTPase"/>
</dbReference>
<name>A0ABY7TKK0_9SPHN</name>
<dbReference type="SMART" id="SM00490">
    <property type="entry name" value="HELICc"/>
    <property type="match status" value="1"/>
</dbReference>